<evidence type="ECO:0008006" key="5">
    <source>
        <dbReference type="Google" id="ProtNLM"/>
    </source>
</evidence>
<evidence type="ECO:0000313" key="3">
    <source>
        <dbReference type="EMBL" id="PVD35966.1"/>
    </source>
</evidence>
<keyword evidence="1" id="KW-0175">Coiled coil</keyword>
<accession>A0A2T7PRB1</accession>
<reference evidence="3 4" key="1">
    <citation type="submission" date="2018-04" db="EMBL/GenBank/DDBJ databases">
        <title>The genome of golden apple snail Pomacea canaliculata provides insight into stress tolerance and invasive adaptation.</title>
        <authorList>
            <person name="Liu C."/>
            <person name="Liu B."/>
            <person name="Ren Y."/>
            <person name="Zhang Y."/>
            <person name="Wang H."/>
            <person name="Li S."/>
            <person name="Jiang F."/>
            <person name="Yin L."/>
            <person name="Zhang G."/>
            <person name="Qian W."/>
            <person name="Fan W."/>
        </authorList>
    </citation>
    <scope>NUCLEOTIDE SEQUENCE [LARGE SCALE GENOMIC DNA]</scope>
    <source>
        <strain evidence="3">SZHN2017</strain>
        <tissue evidence="3">Muscle</tissue>
    </source>
</reference>
<dbReference type="AlphaFoldDB" id="A0A2T7PRB1"/>
<dbReference type="Proteomes" id="UP000245119">
    <property type="component" value="Linkage Group LG2"/>
</dbReference>
<evidence type="ECO:0000256" key="2">
    <source>
        <dbReference type="SAM" id="SignalP"/>
    </source>
</evidence>
<dbReference type="EMBL" id="PZQS01000002">
    <property type="protein sequence ID" value="PVD35966.1"/>
    <property type="molecule type" value="Genomic_DNA"/>
</dbReference>
<organism evidence="3 4">
    <name type="scientific">Pomacea canaliculata</name>
    <name type="common">Golden apple snail</name>
    <dbReference type="NCBI Taxonomy" id="400727"/>
    <lineage>
        <taxon>Eukaryota</taxon>
        <taxon>Metazoa</taxon>
        <taxon>Spiralia</taxon>
        <taxon>Lophotrochozoa</taxon>
        <taxon>Mollusca</taxon>
        <taxon>Gastropoda</taxon>
        <taxon>Caenogastropoda</taxon>
        <taxon>Architaenioglossa</taxon>
        <taxon>Ampullarioidea</taxon>
        <taxon>Ampullariidae</taxon>
        <taxon>Pomacea</taxon>
    </lineage>
</organism>
<name>A0A2T7PRB1_POMCA</name>
<gene>
    <name evidence="3" type="ORF">C0Q70_02935</name>
</gene>
<evidence type="ECO:0000256" key="1">
    <source>
        <dbReference type="SAM" id="Coils"/>
    </source>
</evidence>
<sequence>MFNFVTSVLVLSLMTSGTTATTNRTELRILVEQLQQEVVVLKKQLSSGSLCSCQDFIEEDGYILAFRMVAGIGDKGYNVFIDQNRDDDVPLIRAVTPCECRKNLTDCNRHYRGSILTYWSRLAIETVKLVVYKEGQAKQHVVFNGTGSTYSNWMSPTRLLESSWVDLKSSKTNFFSTTGDVGLKRRFYMNHVYNGCSGDSGWLVVKDETDDCGYAKPSGVKYPLILYSPSFSLVQYQSAAIDRADSLAVWVKVSNLNDLKAGCQNSKMLYFVTSILLVCLLTFDVADAKRNKTSLQKQIDELRGEFEAFKNDKSSEKPYFGAYIQDGDWLLAFRLVAGNKQPGYDSFTDVNRNDDDPLVRALTPCSCLAANGTCTRHYRGSILTQWSQLPISKVRLSIYEGGRQKAFAVFNGAGSSFSNWFSADRLEDSSWTDLKTSSKNYFSVAGDIILNRRFLISSGYLLCAGDSGWLAVKDANDVCSWGQLTTPASFPLILYSTTGTKARYQSTAFSRADSLAVWVTLKEPEDFGESCF</sequence>
<feature type="coiled-coil region" evidence="1">
    <location>
        <begin position="285"/>
        <end position="312"/>
    </location>
</feature>
<comment type="caution">
    <text evidence="3">The sequence shown here is derived from an EMBL/GenBank/DDBJ whole genome shotgun (WGS) entry which is preliminary data.</text>
</comment>
<feature type="signal peptide" evidence="2">
    <location>
        <begin position="1"/>
        <end position="20"/>
    </location>
</feature>
<evidence type="ECO:0000313" key="4">
    <source>
        <dbReference type="Proteomes" id="UP000245119"/>
    </source>
</evidence>
<proteinExistence type="predicted"/>
<feature type="chain" id="PRO_5015432196" description="Fibrinogen C-terminal domain-containing protein" evidence="2">
    <location>
        <begin position="21"/>
        <end position="532"/>
    </location>
</feature>
<keyword evidence="2" id="KW-0732">Signal</keyword>
<protein>
    <recommendedName>
        <fullName evidence="5">Fibrinogen C-terminal domain-containing protein</fullName>
    </recommendedName>
</protein>
<dbReference type="OrthoDB" id="6134084at2759"/>
<keyword evidence="4" id="KW-1185">Reference proteome</keyword>